<gene>
    <name evidence="1" type="ORF">RPERSI_LOCUS29986</name>
</gene>
<proteinExistence type="predicted"/>
<evidence type="ECO:0000313" key="1">
    <source>
        <dbReference type="EMBL" id="CAG8836586.1"/>
    </source>
</evidence>
<comment type="caution">
    <text evidence="1">The sequence shown here is derived from an EMBL/GenBank/DDBJ whole genome shotgun (WGS) entry which is preliminary data.</text>
</comment>
<protein>
    <submittedName>
        <fullName evidence="1">20261_t:CDS:1</fullName>
    </submittedName>
</protein>
<dbReference type="Proteomes" id="UP000789920">
    <property type="component" value="Unassembled WGS sequence"/>
</dbReference>
<sequence>YITLCCVCKIAPVDVDKLSAEPRSRFCSENCRKEAYALGLFDREKCRHCGISPRLVLSNGRKVDYCGMTCRKEAEKQKSSGHSKSLSYNNSSNNKRSSVNLMLTPDKPAYQPKSKPTPLLQNNGPSIKASKSYDNLLSTSSRPTPKRSLSPTKRNSLNSYSSPFLTAPPHHSFQPRSPRSSLSLRSPSPTKRIKPPSPKSHSSHSNHSSRSPTPIKRRSINDVDSLISVKPPSPKSHSSHSNHSSRSPTPIKR</sequence>
<keyword evidence="2" id="KW-1185">Reference proteome</keyword>
<evidence type="ECO:0000313" key="2">
    <source>
        <dbReference type="Proteomes" id="UP000789920"/>
    </source>
</evidence>
<feature type="non-terminal residue" evidence="1">
    <location>
        <position position="253"/>
    </location>
</feature>
<feature type="non-terminal residue" evidence="1">
    <location>
        <position position="1"/>
    </location>
</feature>
<name>A0ACA9SDR8_9GLOM</name>
<dbReference type="EMBL" id="CAJVQC010115177">
    <property type="protein sequence ID" value="CAG8836586.1"/>
    <property type="molecule type" value="Genomic_DNA"/>
</dbReference>
<accession>A0ACA9SDR8</accession>
<reference evidence="1" key="1">
    <citation type="submission" date="2021-06" db="EMBL/GenBank/DDBJ databases">
        <authorList>
            <person name="Kallberg Y."/>
            <person name="Tangrot J."/>
            <person name="Rosling A."/>
        </authorList>
    </citation>
    <scope>NUCLEOTIDE SEQUENCE</scope>
    <source>
        <strain evidence="1">MA461A</strain>
    </source>
</reference>
<organism evidence="1 2">
    <name type="scientific">Racocetra persica</name>
    <dbReference type="NCBI Taxonomy" id="160502"/>
    <lineage>
        <taxon>Eukaryota</taxon>
        <taxon>Fungi</taxon>
        <taxon>Fungi incertae sedis</taxon>
        <taxon>Mucoromycota</taxon>
        <taxon>Glomeromycotina</taxon>
        <taxon>Glomeromycetes</taxon>
        <taxon>Diversisporales</taxon>
        <taxon>Gigasporaceae</taxon>
        <taxon>Racocetra</taxon>
    </lineage>
</organism>